<gene>
    <name evidence="8" type="ORF">CPU2_009</name>
</gene>
<keyword evidence="2" id="KW-1003">Cell membrane</keyword>
<dbReference type="InterPro" id="IPR015867">
    <property type="entry name" value="N-reg_PII/ATP_PRibTrfase_C"/>
</dbReference>
<keyword evidence="5 6" id="KW-0472">Membrane</keyword>
<sequence length="302" mass="33948">MLSIPKSAPIYLIILIKNIMKYTNFLKNLKYILQIFLGINSVAFGLESFLIPNSFIDGGIMGISLLLNMLTPLKLQFLLIFLNFPFIILGYKHIGHDFAIKTLISMFLLSLILITINFPILTKDKMLASIFGGFFIGSGIGLTIRGGGVLDGTEVFAIYVSRKISYFSVSDIIILINISIFLISSFYLSIESAFYSILSYLVAAKTIDFVIDGIEEYTSVTIITDKSKKIHQMIKKLGFGVTIYNGKSGYNMKKLNIIYTIVTRLEINKLKIEIEKIDSKAFIITQNIKNTQGGMVKKRPFH</sequence>
<dbReference type="Pfam" id="PF02588">
    <property type="entry name" value="YitT_membrane"/>
    <property type="match status" value="1"/>
</dbReference>
<feature type="transmembrane region" description="Helical" evidence="6">
    <location>
        <begin position="31"/>
        <end position="51"/>
    </location>
</feature>
<accession>A0AAD1FRE2</accession>
<proteinExistence type="predicted"/>
<evidence type="ECO:0000256" key="1">
    <source>
        <dbReference type="ARBA" id="ARBA00004651"/>
    </source>
</evidence>
<dbReference type="GO" id="GO:0005886">
    <property type="term" value="C:plasma membrane"/>
    <property type="evidence" value="ECO:0007669"/>
    <property type="project" value="UniProtKB-SubCell"/>
</dbReference>
<dbReference type="InterPro" id="IPR003740">
    <property type="entry name" value="YitT"/>
</dbReference>
<organism evidence="8 9">
    <name type="scientific">Blattabacterium punctulatus CPU2</name>
    <dbReference type="NCBI Taxonomy" id="1457032"/>
    <lineage>
        <taxon>Bacteria</taxon>
        <taxon>Pseudomonadati</taxon>
        <taxon>Bacteroidota</taxon>
        <taxon>Flavobacteriia</taxon>
        <taxon>Flavobacteriales</taxon>
        <taxon>Blattabacteriaceae</taxon>
        <taxon>Blattabacterium</taxon>
    </lineage>
</organism>
<comment type="subcellular location">
    <subcellularLocation>
        <location evidence="1">Cell membrane</location>
        <topology evidence="1">Multi-pass membrane protein</topology>
    </subcellularLocation>
</comment>
<dbReference type="Pfam" id="PF10035">
    <property type="entry name" value="DUF2179"/>
    <property type="match status" value="1"/>
</dbReference>
<dbReference type="InterPro" id="IPR019264">
    <property type="entry name" value="DUF2179"/>
</dbReference>
<evidence type="ECO:0000256" key="6">
    <source>
        <dbReference type="SAM" id="Phobius"/>
    </source>
</evidence>
<evidence type="ECO:0000259" key="7">
    <source>
        <dbReference type="Pfam" id="PF10035"/>
    </source>
</evidence>
<dbReference type="PANTHER" id="PTHR33545:SF3">
    <property type="entry name" value="UPF0750 MEMBRANE PROTEIN YQFU"/>
    <property type="match status" value="1"/>
</dbReference>
<evidence type="ECO:0000313" key="9">
    <source>
        <dbReference type="Proteomes" id="UP000262607"/>
    </source>
</evidence>
<reference evidence="8 9" key="1">
    <citation type="submission" date="2014-06" db="EMBL/GenBank/DDBJ databases">
        <title>Genome sequence of the intracellular symbiont Blattabacterium cuenoti, strain CPU2 from the wood feeding cockroach Cryptocercus punctulatus.</title>
        <authorList>
            <person name="Kinjo Y."/>
            <person name="Ohkuma M."/>
            <person name="Tokuda G."/>
        </authorList>
    </citation>
    <scope>NUCLEOTIDE SEQUENCE [LARGE SCALE GENOMIC DNA]</scope>
    <source>
        <strain evidence="8 9">CPU2</strain>
    </source>
</reference>
<keyword evidence="3 6" id="KW-0812">Transmembrane</keyword>
<evidence type="ECO:0000256" key="4">
    <source>
        <dbReference type="ARBA" id="ARBA00022989"/>
    </source>
</evidence>
<evidence type="ECO:0000256" key="3">
    <source>
        <dbReference type="ARBA" id="ARBA00022692"/>
    </source>
</evidence>
<dbReference type="AlphaFoldDB" id="A0AAD1FRE2"/>
<feature type="transmembrane region" description="Helical" evidence="6">
    <location>
        <begin position="71"/>
        <end position="91"/>
    </location>
</feature>
<dbReference type="EMBL" id="AP014610">
    <property type="protein sequence ID" value="BBA17531.1"/>
    <property type="molecule type" value="Genomic_DNA"/>
</dbReference>
<feature type="domain" description="DUF2179" evidence="7">
    <location>
        <begin position="239"/>
        <end position="293"/>
    </location>
</feature>
<protein>
    <recommendedName>
        <fullName evidence="7">DUF2179 domain-containing protein</fullName>
    </recommendedName>
</protein>
<evidence type="ECO:0000256" key="2">
    <source>
        <dbReference type="ARBA" id="ARBA00022475"/>
    </source>
</evidence>
<feature type="transmembrane region" description="Helical" evidence="6">
    <location>
        <begin position="98"/>
        <end position="120"/>
    </location>
</feature>
<keyword evidence="4 6" id="KW-1133">Transmembrane helix</keyword>
<dbReference type="Proteomes" id="UP000262607">
    <property type="component" value="Chromosome"/>
</dbReference>
<dbReference type="PIRSF" id="PIRSF006483">
    <property type="entry name" value="Membrane_protein_YitT"/>
    <property type="match status" value="1"/>
</dbReference>
<evidence type="ECO:0000313" key="8">
    <source>
        <dbReference type="EMBL" id="BBA17531.1"/>
    </source>
</evidence>
<dbReference type="Gene3D" id="3.30.70.120">
    <property type="match status" value="1"/>
</dbReference>
<name>A0AAD1FRE2_9FLAO</name>
<dbReference type="CDD" id="cd16380">
    <property type="entry name" value="YitT_C"/>
    <property type="match status" value="1"/>
</dbReference>
<feature type="transmembrane region" description="Helical" evidence="6">
    <location>
        <begin position="126"/>
        <end position="144"/>
    </location>
</feature>
<feature type="transmembrane region" description="Helical" evidence="6">
    <location>
        <begin position="164"/>
        <end position="188"/>
    </location>
</feature>
<dbReference type="PANTHER" id="PTHR33545">
    <property type="entry name" value="UPF0750 MEMBRANE PROTEIN YITT-RELATED"/>
    <property type="match status" value="1"/>
</dbReference>
<evidence type="ECO:0000256" key="5">
    <source>
        <dbReference type="ARBA" id="ARBA00023136"/>
    </source>
</evidence>
<dbReference type="InterPro" id="IPR051461">
    <property type="entry name" value="UPF0750_membrane"/>
</dbReference>